<evidence type="ECO:0000313" key="3">
    <source>
        <dbReference type="Proteomes" id="UP001353858"/>
    </source>
</evidence>
<evidence type="ECO:0000313" key="2">
    <source>
        <dbReference type="EMBL" id="KAK4885500.1"/>
    </source>
</evidence>
<keyword evidence="1" id="KW-0812">Transmembrane</keyword>
<reference evidence="3" key="1">
    <citation type="submission" date="2023-01" db="EMBL/GenBank/DDBJ databases">
        <title>Key to firefly adult light organ development and bioluminescence: homeobox transcription factors regulate luciferase expression and transportation to peroxisome.</title>
        <authorList>
            <person name="Fu X."/>
        </authorList>
    </citation>
    <scope>NUCLEOTIDE SEQUENCE [LARGE SCALE GENOMIC DNA]</scope>
</reference>
<name>A0AAN7QAM5_9COLE</name>
<dbReference type="EMBL" id="JARPUR010000001">
    <property type="protein sequence ID" value="KAK4885500.1"/>
    <property type="molecule type" value="Genomic_DNA"/>
</dbReference>
<gene>
    <name evidence="2" type="ORF">RN001_001771</name>
</gene>
<feature type="transmembrane region" description="Helical" evidence="1">
    <location>
        <begin position="99"/>
        <end position="119"/>
    </location>
</feature>
<keyword evidence="1" id="KW-0472">Membrane</keyword>
<evidence type="ECO:0008006" key="4">
    <source>
        <dbReference type="Google" id="ProtNLM"/>
    </source>
</evidence>
<keyword evidence="3" id="KW-1185">Reference proteome</keyword>
<protein>
    <recommendedName>
        <fullName evidence="4">SWIM-type domain-containing protein</fullName>
    </recommendedName>
</protein>
<evidence type="ECO:0000256" key="1">
    <source>
        <dbReference type="SAM" id="Phobius"/>
    </source>
</evidence>
<sequence length="152" mass="17542">MYLLNLSNESARESYGDSAVGYVQVRRINNNCIIKGRICPKHKIREKPYFVTATVDEENEIIKELLCLSCVAALGLCKHAIAFMMWLHRRSEEPSPTEVFAGFFLFVSAFMCIEEIICLQHHSVRIFLTVRTAKIAPIKRKHKTLSRRSQRL</sequence>
<dbReference type="PANTHER" id="PTHR39953">
    <property type="entry name" value="RE54151P"/>
    <property type="match status" value="1"/>
</dbReference>
<comment type="caution">
    <text evidence="2">The sequence shown here is derived from an EMBL/GenBank/DDBJ whole genome shotgun (WGS) entry which is preliminary data.</text>
</comment>
<organism evidence="2 3">
    <name type="scientific">Aquatica leii</name>
    <dbReference type="NCBI Taxonomy" id="1421715"/>
    <lineage>
        <taxon>Eukaryota</taxon>
        <taxon>Metazoa</taxon>
        <taxon>Ecdysozoa</taxon>
        <taxon>Arthropoda</taxon>
        <taxon>Hexapoda</taxon>
        <taxon>Insecta</taxon>
        <taxon>Pterygota</taxon>
        <taxon>Neoptera</taxon>
        <taxon>Endopterygota</taxon>
        <taxon>Coleoptera</taxon>
        <taxon>Polyphaga</taxon>
        <taxon>Elateriformia</taxon>
        <taxon>Elateroidea</taxon>
        <taxon>Lampyridae</taxon>
        <taxon>Luciolinae</taxon>
        <taxon>Aquatica</taxon>
    </lineage>
</organism>
<dbReference type="Proteomes" id="UP001353858">
    <property type="component" value="Unassembled WGS sequence"/>
</dbReference>
<accession>A0AAN7QAM5</accession>
<keyword evidence="1" id="KW-1133">Transmembrane helix</keyword>
<dbReference type="PANTHER" id="PTHR39953:SF1">
    <property type="entry name" value="RE54151P"/>
    <property type="match status" value="1"/>
</dbReference>
<dbReference type="AlphaFoldDB" id="A0AAN7QAM5"/>
<feature type="transmembrane region" description="Helical" evidence="1">
    <location>
        <begin position="65"/>
        <end position="87"/>
    </location>
</feature>
<proteinExistence type="predicted"/>